<dbReference type="EMBL" id="AMZH03021005">
    <property type="protein sequence ID" value="RRT38634.1"/>
    <property type="molecule type" value="Genomic_DNA"/>
</dbReference>
<evidence type="ECO:0000313" key="6">
    <source>
        <dbReference type="Proteomes" id="UP000287651"/>
    </source>
</evidence>
<gene>
    <name evidence="5" type="ORF">B296_00055707</name>
</gene>
<evidence type="ECO:0000256" key="3">
    <source>
        <dbReference type="SAM" id="MobiDB-lite"/>
    </source>
</evidence>
<organism evidence="5 6">
    <name type="scientific">Ensete ventricosum</name>
    <name type="common">Abyssinian banana</name>
    <name type="synonym">Musa ensete</name>
    <dbReference type="NCBI Taxonomy" id="4639"/>
    <lineage>
        <taxon>Eukaryota</taxon>
        <taxon>Viridiplantae</taxon>
        <taxon>Streptophyta</taxon>
        <taxon>Embryophyta</taxon>
        <taxon>Tracheophyta</taxon>
        <taxon>Spermatophyta</taxon>
        <taxon>Magnoliopsida</taxon>
        <taxon>Liliopsida</taxon>
        <taxon>Zingiberales</taxon>
        <taxon>Musaceae</taxon>
        <taxon>Ensete</taxon>
    </lineage>
</organism>
<evidence type="ECO:0000313" key="5">
    <source>
        <dbReference type="EMBL" id="RRT38634.1"/>
    </source>
</evidence>
<keyword evidence="4" id="KW-0812">Transmembrane</keyword>
<dbReference type="AlphaFoldDB" id="A0A426XGP1"/>
<comment type="caution">
    <text evidence="5">The sequence shown here is derived from an EMBL/GenBank/DDBJ whole genome shotgun (WGS) entry which is preliminary data.</text>
</comment>
<evidence type="ECO:0000256" key="1">
    <source>
        <dbReference type="ARBA" id="ARBA00004370"/>
    </source>
</evidence>
<sequence>MHHGEHRADHSPHHQPAQGHPQPPRTAKLILRPQASPPTHPVAWFAAAFCTLLWVAIILGGIAVLIIYLIFRPRNPRLEISSVTLNGAYIDAGTLNADLTILANFSNPNEKVYVSFSYMQLDLYYQGTMIATQAVEPFEEARGESVLRTVHMISSQVPLPEKVADALRGGKMGDGLSMEVVGSFRTRLDLGSWLHYTYWLHGRCDIFVGGPPNGALRSSRCTTKH</sequence>
<dbReference type="PANTHER" id="PTHR31234:SF42">
    <property type="entry name" value="LATE EMBRYOGENESIS ABUNDANT (LEA) HYDROXYPROLINE-RICH GLYCOPROTEIN FAMILY"/>
    <property type="match status" value="1"/>
</dbReference>
<dbReference type="GO" id="GO:0098542">
    <property type="term" value="P:defense response to other organism"/>
    <property type="evidence" value="ECO:0007669"/>
    <property type="project" value="InterPro"/>
</dbReference>
<protein>
    <submittedName>
        <fullName evidence="5">Uncharacterized protein</fullName>
    </submittedName>
</protein>
<proteinExistence type="predicted"/>
<feature type="transmembrane region" description="Helical" evidence="4">
    <location>
        <begin position="42"/>
        <end position="71"/>
    </location>
</feature>
<comment type="subcellular location">
    <subcellularLocation>
        <location evidence="1">Membrane</location>
    </subcellularLocation>
</comment>
<keyword evidence="4" id="KW-1133">Transmembrane helix</keyword>
<name>A0A426XGP1_ENSVE</name>
<evidence type="ECO:0000256" key="2">
    <source>
        <dbReference type="ARBA" id="ARBA00023136"/>
    </source>
</evidence>
<feature type="region of interest" description="Disordered" evidence="3">
    <location>
        <begin position="1"/>
        <end position="25"/>
    </location>
</feature>
<dbReference type="PANTHER" id="PTHR31234">
    <property type="entry name" value="LATE EMBRYOGENESIS ABUNDANT (LEA) HYDROXYPROLINE-RICH GLYCOPROTEIN FAMILY"/>
    <property type="match status" value="1"/>
</dbReference>
<accession>A0A426XGP1</accession>
<feature type="compositionally biased region" description="Basic and acidic residues" evidence="3">
    <location>
        <begin position="1"/>
        <end position="12"/>
    </location>
</feature>
<dbReference type="GO" id="GO:0005886">
    <property type="term" value="C:plasma membrane"/>
    <property type="evidence" value="ECO:0007669"/>
    <property type="project" value="TreeGrafter"/>
</dbReference>
<dbReference type="InterPro" id="IPR044839">
    <property type="entry name" value="NDR1-like"/>
</dbReference>
<reference evidence="5 6" key="1">
    <citation type="journal article" date="2014" name="Agronomy (Basel)">
        <title>A Draft Genome Sequence for Ensete ventricosum, the Drought-Tolerant Tree Against Hunger.</title>
        <authorList>
            <person name="Harrison J."/>
            <person name="Moore K.A."/>
            <person name="Paszkiewicz K."/>
            <person name="Jones T."/>
            <person name="Grant M."/>
            <person name="Ambacheew D."/>
            <person name="Muzemil S."/>
            <person name="Studholme D.J."/>
        </authorList>
    </citation>
    <scope>NUCLEOTIDE SEQUENCE [LARGE SCALE GENOMIC DNA]</scope>
</reference>
<keyword evidence="2 4" id="KW-0472">Membrane</keyword>
<evidence type="ECO:0000256" key="4">
    <source>
        <dbReference type="SAM" id="Phobius"/>
    </source>
</evidence>
<dbReference type="Proteomes" id="UP000287651">
    <property type="component" value="Unassembled WGS sequence"/>
</dbReference>